<name>A0A1M7T547_9FIRM</name>
<evidence type="ECO:0000313" key="2">
    <source>
        <dbReference type="EMBL" id="SHN65811.1"/>
    </source>
</evidence>
<feature type="transmembrane region" description="Helical" evidence="1">
    <location>
        <begin position="211"/>
        <end position="235"/>
    </location>
</feature>
<gene>
    <name evidence="2" type="ORF">SAMN02745247_03016</name>
</gene>
<evidence type="ECO:0000256" key="1">
    <source>
        <dbReference type="SAM" id="Phobius"/>
    </source>
</evidence>
<proteinExistence type="predicted"/>
<dbReference type="AlphaFoldDB" id="A0A1M7T547"/>
<reference evidence="2 3" key="1">
    <citation type="submission" date="2016-12" db="EMBL/GenBank/DDBJ databases">
        <authorList>
            <person name="Song W.-J."/>
            <person name="Kurnit D.M."/>
        </authorList>
    </citation>
    <scope>NUCLEOTIDE SEQUENCE [LARGE SCALE GENOMIC DNA]</scope>
    <source>
        <strain evidence="2 3">DSM 14810</strain>
    </source>
</reference>
<organism evidence="2 3">
    <name type="scientific">Butyrivibrio hungatei DSM 14810</name>
    <dbReference type="NCBI Taxonomy" id="1121132"/>
    <lineage>
        <taxon>Bacteria</taxon>
        <taxon>Bacillati</taxon>
        <taxon>Bacillota</taxon>
        <taxon>Clostridia</taxon>
        <taxon>Lachnospirales</taxon>
        <taxon>Lachnospiraceae</taxon>
        <taxon>Butyrivibrio</taxon>
    </lineage>
</organism>
<feature type="transmembrane region" description="Helical" evidence="1">
    <location>
        <begin position="303"/>
        <end position="320"/>
    </location>
</feature>
<accession>A0A1M7T547</accession>
<feature type="transmembrane region" description="Helical" evidence="1">
    <location>
        <begin position="358"/>
        <end position="379"/>
    </location>
</feature>
<sequence>MMVSKLKENKLLIYIFIVTTSALFLLISSTSSPLYPMNPWVDVNAYFTVGRGMLHGKVPYVDLFDVKGPLVFYLYSVMALISDNTFFGVFAIEFILFSLFLCSAYKITTLYISNIEVRMFVTAYVAFATVSSYAFEKGTSVEEICLWAMTYALYLVLRSAKTEKSLTTVEAMIIGLLGAWCFWIKYTMFGLFIGLAFYVIIKYFFSDKEHFIKLLLSFLFGFFVLSAAIIIALACQGALSEAVNSYFFANVSQYSETSNNSKVLSVIISVVKGTISFTARNLQISIVVWMGLVLAIFDKKTSAKLVLSIAFASLLFFDYGGGVRNRYYALVFAVFLPACLGEIIRWMNKKGLLGEDLINSKIIVVIFTAILITLTYFISDNTRLLRYSKADMPQFQFAEIINQTPNATILNYGYLDTGLYFATGIDPSNKYFYIPNKVMEDAAHNEQNQILLNGKVDYIVSVNPLDEKYTNYELVEQDYFDFDGLTYYLYFKR</sequence>
<feature type="transmembrane region" description="Helical" evidence="1">
    <location>
        <begin position="172"/>
        <end position="205"/>
    </location>
</feature>
<dbReference type="RefSeq" id="WP_072705643.1">
    <property type="nucleotide sequence ID" value="NZ_FRDH01000017.1"/>
</dbReference>
<dbReference type="Proteomes" id="UP000184097">
    <property type="component" value="Unassembled WGS sequence"/>
</dbReference>
<feature type="transmembrane region" description="Helical" evidence="1">
    <location>
        <begin position="117"/>
        <end position="135"/>
    </location>
</feature>
<feature type="transmembrane region" description="Helical" evidence="1">
    <location>
        <begin position="327"/>
        <end position="346"/>
    </location>
</feature>
<keyword evidence="1" id="KW-0472">Membrane</keyword>
<feature type="transmembrane region" description="Helical" evidence="1">
    <location>
        <begin position="12"/>
        <end position="30"/>
    </location>
</feature>
<dbReference type="GO" id="GO:0016757">
    <property type="term" value="F:glycosyltransferase activity"/>
    <property type="evidence" value="ECO:0007669"/>
    <property type="project" value="UniProtKB-KW"/>
</dbReference>
<dbReference type="EMBL" id="FRDH01000017">
    <property type="protein sequence ID" value="SHN65811.1"/>
    <property type="molecule type" value="Genomic_DNA"/>
</dbReference>
<keyword evidence="2" id="KW-0328">Glycosyltransferase</keyword>
<keyword evidence="2" id="KW-0808">Transferase</keyword>
<protein>
    <submittedName>
        <fullName evidence="2">Dolichyl-phosphate-mannose-protein mannosyltransferase</fullName>
    </submittedName>
</protein>
<evidence type="ECO:0000313" key="3">
    <source>
        <dbReference type="Proteomes" id="UP000184097"/>
    </source>
</evidence>
<keyword evidence="1" id="KW-1133">Transmembrane helix</keyword>
<feature type="transmembrane region" description="Helical" evidence="1">
    <location>
        <begin position="85"/>
        <end position="105"/>
    </location>
</feature>
<keyword evidence="1" id="KW-0812">Transmembrane</keyword>